<protein>
    <submittedName>
        <fullName evidence="2">Uncharacterized protein</fullName>
    </submittedName>
</protein>
<evidence type="ECO:0000313" key="3">
    <source>
        <dbReference type="Proteomes" id="UP000053105"/>
    </source>
</evidence>
<dbReference type="AlphaFoldDB" id="A0A0N0BKM6"/>
<organism evidence="2 3">
    <name type="scientific">Melipona quadrifasciata</name>
    <dbReference type="NCBI Taxonomy" id="166423"/>
    <lineage>
        <taxon>Eukaryota</taxon>
        <taxon>Metazoa</taxon>
        <taxon>Ecdysozoa</taxon>
        <taxon>Arthropoda</taxon>
        <taxon>Hexapoda</taxon>
        <taxon>Insecta</taxon>
        <taxon>Pterygota</taxon>
        <taxon>Neoptera</taxon>
        <taxon>Endopterygota</taxon>
        <taxon>Hymenoptera</taxon>
        <taxon>Apocrita</taxon>
        <taxon>Aculeata</taxon>
        <taxon>Apoidea</taxon>
        <taxon>Anthophila</taxon>
        <taxon>Apidae</taxon>
        <taxon>Melipona</taxon>
    </lineage>
</organism>
<accession>A0A0N0BKM6</accession>
<keyword evidence="3" id="KW-1185">Reference proteome</keyword>
<proteinExistence type="predicted"/>
<dbReference type="Proteomes" id="UP000053105">
    <property type="component" value="Unassembled WGS sequence"/>
</dbReference>
<evidence type="ECO:0000256" key="1">
    <source>
        <dbReference type="SAM" id="MobiDB-lite"/>
    </source>
</evidence>
<dbReference type="EMBL" id="KQ435697">
    <property type="protein sequence ID" value="KOX80812.1"/>
    <property type="molecule type" value="Genomic_DNA"/>
</dbReference>
<feature type="compositionally biased region" description="Polar residues" evidence="1">
    <location>
        <begin position="33"/>
        <end position="47"/>
    </location>
</feature>
<reference evidence="2 3" key="1">
    <citation type="submission" date="2015-07" db="EMBL/GenBank/DDBJ databases">
        <title>The genome of Melipona quadrifasciata.</title>
        <authorList>
            <person name="Pan H."/>
            <person name="Kapheim K."/>
        </authorList>
    </citation>
    <scope>NUCLEOTIDE SEQUENCE [LARGE SCALE GENOMIC DNA]</scope>
    <source>
        <strain evidence="2">0111107301</strain>
        <tissue evidence="2">Whole body</tissue>
    </source>
</reference>
<sequence>MARTGKDEGATGNITTISASLCNASDEEYRSGAEQSPVLSRTRSSYSTREQVDIGSLKSRVVGIEFLESGSRRGQVVGEFLPVLRRHVPPHHVVHVVVERRLVLAGSIAGDPSGTRAGEYPGGLDRLHGGRRSDHVPRFVPPVQGTQRDRASSPSAPGFIRRIKLANEISQGQQTDLPRSFHLRDWSLELSTGFIGKSPFYKLDFAPQPWKFLSPLVTLPIIATAEAAVEKGGSPPATSKVTRFARFRTIAEYPEFEGRGEFRSESGKEFVNVLSHAQDYYRVAPDEFKCKNISYINTNGLKLLTGSVYLIR</sequence>
<name>A0A0N0BKM6_9HYME</name>
<feature type="region of interest" description="Disordered" evidence="1">
    <location>
        <begin position="27"/>
        <end position="47"/>
    </location>
</feature>
<gene>
    <name evidence="2" type="ORF">WN51_03874</name>
</gene>
<evidence type="ECO:0000313" key="2">
    <source>
        <dbReference type="EMBL" id="KOX80812.1"/>
    </source>
</evidence>